<dbReference type="Gene3D" id="3.30.40.10">
    <property type="entry name" value="Zinc/RING finger domain, C3HC4 (zinc finger)"/>
    <property type="match status" value="1"/>
</dbReference>
<dbReference type="SUPFAM" id="SSF57850">
    <property type="entry name" value="RING/U-box"/>
    <property type="match status" value="1"/>
</dbReference>
<feature type="domain" description="RING-type" evidence="5">
    <location>
        <begin position="148"/>
        <end position="193"/>
    </location>
</feature>
<dbReference type="Proteomes" id="UP001433268">
    <property type="component" value="Unassembled WGS sequence"/>
</dbReference>
<evidence type="ECO:0000256" key="1">
    <source>
        <dbReference type="ARBA" id="ARBA00022723"/>
    </source>
</evidence>
<dbReference type="EMBL" id="JAQQWN010000005">
    <property type="protein sequence ID" value="KAK8084904.1"/>
    <property type="molecule type" value="Genomic_DNA"/>
</dbReference>
<dbReference type="PROSITE" id="PS50089">
    <property type="entry name" value="ZF_RING_2"/>
    <property type="match status" value="1"/>
</dbReference>
<dbReference type="InterPro" id="IPR051834">
    <property type="entry name" value="RING_finger_E3_ligase"/>
</dbReference>
<evidence type="ECO:0000256" key="2">
    <source>
        <dbReference type="ARBA" id="ARBA00022771"/>
    </source>
</evidence>
<dbReference type="InterPro" id="IPR001841">
    <property type="entry name" value="Znf_RING"/>
</dbReference>
<evidence type="ECO:0000256" key="4">
    <source>
        <dbReference type="PROSITE-ProRule" id="PRU00175"/>
    </source>
</evidence>
<dbReference type="PANTHER" id="PTHR45931">
    <property type="entry name" value="SI:CH211-59O9.10"/>
    <property type="match status" value="1"/>
</dbReference>
<comment type="caution">
    <text evidence="6">The sequence shown here is derived from an EMBL/GenBank/DDBJ whole genome shotgun (WGS) entry which is preliminary data.</text>
</comment>
<evidence type="ECO:0000259" key="5">
    <source>
        <dbReference type="PROSITE" id="PS50089"/>
    </source>
</evidence>
<keyword evidence="3" id="KW-0862">Zinc</keyword>
<name>A0ABR1WRK8_9PEZI</name>
<keyword evidence="2 4" id="KW-0863">Zinc-finger</keyword>
<dbReference type="InterPro" id="IPR013083">
    <property type="entry name" value="Znf_RING/FYVE/PHD"/>
</dbReference>
<dbReference type="Pfam" id="PF13639">
    <property type="entry name" value="zf-RING_2"/>
    <property type="match status" value="1"/>
</dbReference>
<dbReference type="SMART" id="SM00184">
    <property type="entry name" value="RING"/>
    <property type="match status" value="1"/>
</dbReference>
<proteinExistence type="predicted"/>
<accession>A0ABR1WRK8</accession>
<sequence length="219" mass="24274">MKVRTQNAVWQASCFQPQQTNQEGIYTVEHNIKESNNKPHARRPDMSSFTSLLHQISPEAGSTASTTTHHAGPTPVEAAGLFRLLQDQMATLAASAPSDGNRSFLEGLVSLLESDIDSPPEHIRGVTQEYLDQLERVPKKQLKAEDSCPICAETYLDDPYPLVVELPCKGGHRFDLECVGHWLSGKGTCPLCRQDLTEKKKIEVEDDEEDNEDPDGLYG</sequence>
<reference evidence="6 7" key="1">
    <citation type="submission" date="2023-01" db="EMBL/GenBank/DDBJ databases">
        <title>Analysis of 21 Apiospora genomes using comparative genomics revels a genus with tremendous synthesis potential of carbohydrate active enzymes and secondary metabolites.</title>
        <authorList>
            <person name="Sorensen T."/>
        </authorList>
    </citation>
    <scope>NUCLEOTIDE SEQUENCE [LARGE SCALE GENOMIC DNA]</scope>
    <source>
        <strain evidence="6 7">CBS 114990</strain>
    </source>
</reference>
<dbReference type="GeneID" id="92043550"/>
<keyword evidence="1" id="KW-0479">Metal-binding</keyword>
<protein>
    <recommendedName>
        <fullName evidence="5">RING-type domain-containing protein</fullName>
    </recommendedName>
</protein>
<dbReference type="PANTHER" id="PTHR45931:SF16">
    <property type="entry name" value="RING_U-BOX SUPERFAMILY PROTEIN"/>
    <property type="match status" value="1"/>
</dbReference>
<gene>
    <name evidence="6" type="ORF">PG997_006175</name>
</gene>
<dbReference type="RefSeq" id="XP_066669413.1">
    <property type="nucleotide sequence ID" value="XM_066810490.1"/>
</dbReference>
<evidence type="ECO:0000313" key="7">
    <source>
        <dbReference type="Proteomes" id="UP001433268"/>
    </source>
</evidence>
<keyword evidence="7" id="KW-1185">Reference proteome</keyword>
<evidence type="ECO:0000313" key="6">
    <source>
        <dbReference type="EMBL" id="KAK8084904.1"/>
    </source>
</evidence>
<organism evidence="6 7">
    <name type="scientific">Apiospora hydei</name>
    <dbReference type="NCBI Taxonomy" id="1337664"/>
    <lineage>
        <taxon>Eukaryota</taxon>
        <taxon>Fungi</taxon>
        <taxon>Dikarya</taxon>
        <taxon>Ascomycota</taxon>
        <taxon>Pezizomycotina</taxon>
        <taxon>Sordariomycetes</taxon>
        <taxon>Xylariomycetidae</taxon>
        <taxon>Amphisphaeriales</taxon>
        <taxon>Apiosporaceae</taxon>
        <taxon>Apiospora</taxon>
    </lineage>
</organism>
<evidence type="ECO:0000256" key="3">
    <source>
        <dbReference type="ARBA" id="ARBA00022833"/>
    </source>
</evidence>